<accession>A0A3S3PDX6</accession>
<dbReference type="GO" id="GO:0007617">
    <property type="term" value="P:mating behavior"/>
    <property type="evidence" value="ECO:0007669"/>
    <property type="project" value="UniProtKB-ARBA"/>
</dbReference>
<reference evidence="3" key="2">
    <citation type="submission" date="2018-11" db="EMBL/GenBank/DDBJ databases">
        <title>Trombidioid mite genomics.</title>
        <authorList>
            <person name="Dong X."/>
        </authorList>
    </citation>
    <scope>NUCLEOTIDE SEQUENCE</scope>
    <source>
        <strain evidence="3">UoL-WK</strain>
    </source>
</reference>
<dbReference type="GO" id="GO:0005737">
    <property type="term" value="C:cytoplasm"/>
    <property type="evidence" value="ECO:0007669"/>
    <property type="project" value="TreeGrafter"/>
</dbReference>
<dbReference type="CDD" id="cd12434">
    <property type="entry name" value="RRM_RCAN_like"/>
    <property type="match status" value="1"/>
</dbReference>
<organism evidence="3 5">
    <name type="scientific">Dinothrombium tinctorium</name>
    <dbReference type="NCBI Taxonomy" id="1965070"/>
    <lineage>
        <taxon>Eukaryota</taxon>
        <taxon>Metazoa</taxon>
        <taxon>Ecdysozoa</taxon>
        <taxon>Arthropoda</taxon>
        <taxon>Chelicerata</taxon>
        <taxon>Arachnida</taxon>
        <taxon>Acari</taxon>
        <taxon>Acariformes</taxon>
        <taxon>Trombidiformes</taxon>
        <taxon>Prostigmata</taxon>
        <taxon>Anystina</taxon>
        <taxon>Parasitengona</taxon>
        <taxon>Trombidioidea</taxon>
        <taxon>Trombidiidae</taxon>
        <taxon>Dinothrombium</taxon>
    </lineage>
</organism>
<feature type="region of interest" description="Disordered" evidence="2">
    <location>
        <begin position="213"/>
        <end position="250"/>
    </location>
</feature>
<feature type="compositionally biased region" description="Polar residues" evidence="2">
    <location>
        <begin position="215"/>
        <end position="227"/>
    </location>
</feature>
<protein>
    <submittedName>
        <fullName evidence="3">Calcipressin-3-like protein</fullName>
    </submittedName>
</protein>
<dbReference type="SUPFAM" id="SSF54928">
    <property type="entry name" value="RNA-binding domain, RBD"/>
    <property type="match status" value="1"/>
</dbReference>
<dbReference type="PANTHER" id="PTHR10300:SF14">
    <property type="entry name" value="PROTEIN SARAH"/>
    <property type="match status" value="1"/>
</dbReference>
<keyword evidence="5" id="KW-1185">Reference proteome</keyword>
<dbReference type="Pfam" id="PF04847">
    <property type="entry name" value="Calcipressin"/>
    <property type="match status" value="1"/>
</dbReference>
<evidence type="ECO:0000313" key="4">
    <source>
        <dbReference type="EMBL" id="RWS07918.1"/>
    </source>
</evidence>
<dbReference type="EMBL" id="NCKU01004091">
    <property type="protein sequence ID" value="RWS06460.1"/>
    <property type="molecule type" value="Genomic_DNA"/>
</dbReference>
<dbReference type="EMBL" id="NCKU01003234">
    <property type="protein sequence ID" value="RWS07918.1"/>
    <property type="molecule type" value="Genomic_DNA"/>
</dbReference>
<dbReference type="InterPro" id="IPR006931">
    <property type="entry name" value="Calcipressin"/>
</dbReference>
<gene>
    <name evidence="4" type="ORF">B4U79_05617</name>
    <name evidence="3" type="ORF">B4U79_15309</name>
</gene>
<dbReference type="AlphaFoldDB" id="A0A3S3PDX6"/>
<dbReference type="Gene3D" id="3.30.70.330">
    <property type="match status" value="1"/>
</dbReference>
<evidence type="ECO:0000313" key="3">
    <source>
        <dbReference type="EMBL" id="RWS06460.1"/>
    </source>
</evidence>
<name>A0A3S3PDX6_9ACAR</name>
<dbReference type="FunFam" id="3.30.70.330:FF:000092">
    <property type="entry name" value="Calcipressin-2 isoform 2"/>
    <property type="match status" value="1"/>
</dbReference>
<sequence length="250" mass="27814">MITIVNDEISLNLNAVVMNEHIENSPAIDENGDQLIYNYDSEIDDASDLPTSLIVTSVDSAVFSSGDRRTQFESLFKKFDQTATFQYFKSFKRVRVNFSNPLHAARARIECHQMKVGDCIINCYFTQLPESPSKDVSTDNFLQPPSPVRQYLISPPCSPPVGWTPCDEAHPAINYDLLAALSHLSPGETHELHPPSESHPGIVVHVCGDIDEQESTQSRKVKIQQTKRPPLRSPSEGSEDSNDSMCVTPP</sequence>
<reference evidence="3 5" key="1">
    <citation type="journal article" date="2018" name="Gigascience">
        <title>Genomes of trombidid mites reveal novel predicted allergens and laterally-transferred genes associated with secondary metabolism.</title>
        <authorList>
            <person name="Dong X."/>
            <person name="Chaisiri K."/>
            <person name="Xia D."/>
            <person name="Armstrong S.D."/>
            <person name="Fang Y."/>
            <person name="Donnelly M.J."/>
            <person name="Kadowaki T."/>
            <person name="McGarry J.W."/>
            <person name="Darby A.C."/>
            <person name="Makepeace B.L."/>
        </authorList>
    </citation>
    <scope>NUCLEOTIDE SEQUENCE [LARGE SCALE GENOMIC DNA]</scope>
    <source>
        <strain evidence="3">UoL-WK</strain>
    </source>
</reference>
<dbReference type="InterPro" id="IPR035979">
    <property type="entry name" value="RBD_domain_sf"/>
</dbReference>
<comment type="similarity">
    <text evidence="1">Belongs to the RCAN family.</text>
</comment>
<dbReference type="PANTHER" id="PTHR10300">
    <property type="entry name" value="CALCIPRESSIN"/>
    <property type="match status" value="1"/>
</dbReference>
<dbReference type="GO" id="GO:0005634">
    <property type="term" value="C:nucleus"/>
    <property type="evidence" value="ECO:0007669"/>
    <property type="project" value="TreeGrafter"/>
</dbReference>
<dbReference type="STRING" id="1965070.A0A3S3PDX6"/>
<evidence type="ECO:0000313" key="5">
    <source>
        <dbReference type="Proteomes" id="UP000285301"/>
    </source>
</evidence>
<dbReference type="OrthoDB" id="17212at2759"/>
<proteinExistence type="inferred from homology"/>
<comment type="caution">
    <text evidence="3">The sequence shown here is derived from an EMBL/GenBank/DDBJ whole genome shotgun (WGS) entry which is preliminary data.</text>
</comment>
<dbReference type="InterPro" id="IPR012677">
    <property type="entry name" value="Nucleotide-bd_a/b_plait_sf"/>
</dbReference>
<evidence type="ECO:0000256" key="1">
    <source>
        <dbReference type="ARBA" id="ARBA00008209"/>
    </source>
</evidence>
<dbReference type="GO" id="GO:0008597">
    <property type="term" value="F:calcium-dependent protein serine/threonine phosphatase regulator activity"/>
    <property type="evidence" value="ECO:0007669"/>
    <property type="project" value="TreeGrafter"/>
</dbReference>
<dbReference type="Proteomes" id="UP000285301">
    <property type="component" value="Unassembled WGS sequence"/>
</dbReference>
<dbReference type="GO" id="GO:0003676">
    <property type="term" value="F:nucleic acid binding"/>
    <property type="evidence" value="ECO:0007669"/>
    <property type="project" value="InterPro"/>
</dbReference>
<evidence type="ECO:0000256" key="2">
    <source>
        <dbReference type="SAM" id="MobiDB-lite"/>
    </source>
</evidence>
<dbReference type="GO" id="GO:0019722">
    <property type="term" value="P:calcium-mediated signaling"/>
    <property type="evidence" value="ECO:0007669"/>
    <property type="project" value="InterPro"/>
</dbReference>